<protein>
    <submittedName>
        <fullName evidence="1">Uncharacterized protein</fullName>
    </submittedName>
</protein>
<dbReference type="EMBL" id="CM055729">
    <property type="protein sequence ID" value="KAJ8015521.1"/>
    <property type="molecule type" value="Genomic_DNA"/>
</dbReference>
<reference evidence="1" key="1">
    <citation type="submission" date="2021-05" db="EMBL/GenBank/DDBJ databases">
        <authorList>
            <person name="Pan Q."/>
            <person name="Jouanno E."/>
            <person name="Zahm M."/>
            <person name="Klopp C."/>
            <person name="Cabau C."/>
            <person name="Louis A."/>
            <person name="Berthelot C."/>
            <person name="Parey E."/>
            <person name="Roest Crollius H."/>
            <person name="Montfort J."/>
            <person name="Robinson-Rechavi M."/>
            <person name="Bouchez O."/>
            <person name="Lampietro C."/>
            <person name="Lopez Roques C."/>
            <person name="Donnadieu C."/>
            <person name="Postlethwait J."/>
            <person name="Bobe J."/>
            <person name="Dillon D."/>
            <person name="Chandos A."/>
            <person name="von Hippel F."/>
            <person name="Guiguen Y."/>
        </authorList>
    </citation>
    <scope>NUCLEOTIDE SEQUENCE</scope>
    <source>
        <strain evidence="1">YG-Jan2019</strain>
    </source>
</reference>
<name>A0ACC2HHQ3_DALPE</name>
<sequence>MYGRSCGCWKKGKCKDAYGQSGRLGSEKDEANAILLLRRRIWSETQRTFRGKQGHSERNETGRSVLLGSNSGPVSHVHLMKSRSRLLSPPETYRRGEKH</sequence>
<organism evidence="1 2">
    <name type="scientific">Dallia pectoralis</name>
    <name type="common">Alaska blackfish</name>
    <dbReference type="NCBI Taxonomy" id="75939"/>
    <lineage>
        <taxon>Eukaryota</taxon>
        <taxon>Metazoa</taxon>
        <taxon>Chordata</taxon>
        <taxon>Craniata</taxon>
        <taxon>Vertebrata</taxon>
        <taxon>Euteleostomi</taxon>
        <taxon>Actinopterygii</taxon>
        <taxon>Neopterygii</taxon>
        <taxon>Teleostei</taxon>
        <taxon>Protacanthopterygii</taxon>
        <taxon>Esociformes</taxon>
        <taxon>Umbridae</taxon>
        <taxon>Dallia</taxon>
    </lineage>
</organism>
<evidence type="ECO:0000313" key="1">
    <source>
        <dbReference type="EMBL" id="KAJ8015521.1"/>
    </source>
</evidence>
<dbReference type="Proteomes" id="UP001157502">
    <property type="component" value="Chromosome 2"/>
</dbReference>
<proteinExistence type="predicted"/>
<accession>A0ACC2HHQ3</accession>
<evidence type="ECO:0000313" key="2">
    <source>
        <dbReference type="Proteomes" id="UP001157502"/>
    </source>
</evidence>
<keyword evidence="2" id="KW-1185">Reference proteome</keyword>
<comment type="caution">
    <text evidence="1">The sequence shown here is derived from an EMBL/GenBank/DDBJ whole genome shotgun (WGS) entry which is preliminary data.</text>
</comment>
<gene>
    <name evidence="1" type="ORF">DPEC_G00026990</name>
</gene>